<dbReference type="GeneTree" id="ENSGT00550000074816"/>
<sequence>MSKRKGTSVNENPNKRSRSVNESENAADSDQEDPILSNVRLPCSEVVSDAGIVESITLKNFMCHSLLGPFTFGSNVNFVVGNNGSKCGKSAVLTALIVALGGNAQATNRGSSLRGFVKEGESSADVSITLRNKGRDAYKPEVYGSAIILDLRITRDGLRTYKLRSKSGQLISTKKEELVSILDNFNIQVNNPVSVLTQEMSKYFLHSKGEGDKYKFFMKATQLEQMREDFIYIKTTKNLTEDKVEQHSECLKDLKRKYLEKEDRYRSLASLDEMHTKLEELQKQMAWALVRSFSSNFPQFSSISLSLFTEKKYKQVQEQLERITQQVQELQPKCAELKTESQKRNNLLKSSEVRVEKLFILFWLACALFHHTPFLTSSISQKTGAESKARAERIEQIQTELENLKHQISTLGQQIDQYQHAISRAKEEQGKMREQEVLQRSIEANRRNLQTMESSRSNRLRRFGEQMPALLNAIQESHRRGHFKHRPRGPLGYLISLKDPELALAVEVCLKGQLLAFTCDNYEDEKVLQGLMAKMFQGGRRPAIITSNFISQVHDTRKKAVSHPNYPSVLQALEIEDPVVANCLIDQKGIESILLIKNRTEARRVMQSKNPPANCIHAFSKDGDQIFTNRSYAAEQTRANYLSGDVEEEIRHLQRELENQKGQASRFQQQMRKLDDDVKENEGLLRRAHQEQKTIKEDLHEIVTKIKSKRVELDEGLAQMADLKGSYEKAEQEYKQHKECINTIAEEADSVKEDLSKTDQEVIKCKHHKKHYDEKRSAHLHNIQTLEVSEKHFICLERVESRRSARSLDSEINRLKLKITSQKEQQGDREEIVRQYHEALESYKNMTQQMKNLNSFIKSLDSVMNQRLQAYAELRRFLSARCKYYFDSMLAQRGYSGSMIFDHKNETLSISVQPGQGNKADLSDMRLLSGGERSFSTVCFVLSLWAITEAPFRCLDEFDVYMDMVNRRISMDMMLKVAASQRYRQFIFLTPQNMSSLPESKIIRILRLKDPDRGQRNTQRSEDEDQ</sequence>
<evidence type="ECO:0000256" key="1">
    <source>
        <dbReference type="ARBA" id="ARBA00004123"/>
    </source>
</evidence>
<comment type="subcellular location">
    <subcellularLocation>
        <location evidence="2">Chromosome</location>
    </subcellularLocation>
    <subcellularLocation>
        <location evidence="1">Nucleus</location>
    </subcellularLocation>
</comment>
<evidence type="ECO:0000256" key="12">
    <source>
        <dbReference type="ARBA" id="ARBA00053909"/>
    </source>
</evidence>
<keyword evidence="7" id="KW-0067">ATP-binding</keyword>
<comment type="subunit">
    <text evidence="13">Forms a heterodimer with smc5. Component of the SMC5-SMC6 complex which consists at least of smc5, smc6, nsmce2, nsmce1 and nsmce4a.</text>
</comment>
<evidence type="ECO:0000259" key="17">
    <source>
        <dbReference type="Pfam" id="PF02463"/>
    </source>
</evidence>
<evidence type="ECO:0000256" key="13">
    <source>
        <dbReference type="ARBA" id="ARBA00064605"/>
    </source>
</evidence>
<proteinExistence type="inferred from homology"/>
<evidence type="ECO:0000256" key="7">
    <source>
        <dbReference type="ARBA" id="ARBA00022840"/>
    </source>
</evidence>
<feature type="domain" description="RecF/RecN/SMC N-terminal" evidence="17">
    <location>
        <begin position="55"/>
        <end position="994"/>
    </location>
</feature>
<evidence type="ECO:0000256" key="16">
    <source>
        <dbReference type="SAM" id="MobiDB-lite"/>
    </source>
</evidence>
<feature type="coiled-coil region" evidence="15">
    <location>
        <begin position="387"/>
        <end position="435"/>
    </location>
</feature>
<dbReference type="GO" id="GO:0035861">
    <property type="term" value="C:site of double-strand break"/>
    <property type="evidence" value="ECO:0007669"/>
    <property type="project" value="TreeGrafter"/>
</dbReference>
<dbReference type="GO" id="GO:0005524">
    <property type="term" value="F:ATP binding"/>
    <property type="evidence" value="ECO:0007669"/>
    <property type="project" value="UniProtKB-KW"/>
</dbReference>
<dbReference type="AlphaFoldDB" id="A0AAX7W8B3"/>
<dbReference type="InterPro" id="IPR027417">
    <property type="entry name" value="P-loop_NTPase"/>
</dbReference>
<dbReference type="Pfam" id="PF02463">
    <property type="entry name" value="SMC_N"/>
    <property type="match status" value="1"/>
</dbReference>
<dbReference type="FunFam" id="3.40.50.300:FF:000959">
    <property type="entry name" value="structural maintenance of chromosomes protein 6"/>
    <property type="match status" value="1"/>
</dbReference>
<dbReference type="FunFam" id="3.40.50.300:FF:003232">
    <property type="entry name" value="Structural maintenance of chromosomes 6, gene 1"/>
    <property type="match status" value="1"/>
</dbReference>
<evidence type="ECO:0000256" key="4">
    <source>
        <dbReference type="ARBA" id="ARBA00022454"/>
    </source>
</evidence>
<evidence type="ECO:0000256" key="14">
    <source>
        <dbReference type="ARBA" id="ARBA00069480"/>
    </source>
</evidence>
<keyword evidence="10" id="KW-0234">DNA repair</keyword>
<accession>A0AAX7W8B3</accession>
<organism evidence="18 19">
    <name type="scientific">Astatotilapia calliptera</name>
    <name type="common">Eastern happy</name>
    <name type="synonym">Chromis callipterus</name>
    <dbReference type="NCBI Taxonomy" id="8154"/>
    <lineage>
        <taxon>Eukaryota</taxon>
        <taxon>Metazoa</taxon>
        <taxon>Chordata</taxon>
        <taxon>Craniata</taxon>
        <taxon>Vertebrata</taxon>
        <taxon>Euteleostomi</taxon>
        <taxon>Actinopterygii</taxon>
        <taxon>Neopterygii</taxon>
        <taxon>Teleostei</taxon>
        <taxon>Neoteleostei</taxon>
        <taxon>Acanthomorphata</taxon>
        <taxon>Ovalentaria</taxon>
        <taxon>Cichlomorphae</taxon>
        <taxon>Cichliformes</taxon>
        <taxon>Cichlidae</taxon>
        <taxon>African cichlids</taxon>
        <taxon>Pseudocrenilabrinae</taxon>
        <taxon>Haplochromini</taxon>
        <taxon>Astatotilapia</taxon>
    </lineage>
</organism>
<dbReference type="PANTHER" id="PTHR19306:SF7">
    <property type="entry name" value="SI:DKEY-119F1.1"/>
    <property type="match status" value="1"/>
</dbReference>
<reference evidence="18 19" key="1">
    <citation type="submission" date="2018-05" db="EMBL/GenBank/DDBJ databases">
        <authorList>
            <person name="Datahose"/>
        </authorList>
    </citation>
    <scope>NUCLEOTIDE SEQUENCE</scope>
</reference>
<dbReference type="PANTHER" id="PTHR19306">
    <property type="entry name" value="STRUCTURAL MAINTENANCE OF CHROMOSOMES 5,6 SMC5, SMC6"/>
    <property type="match status" value="1"/>
</dbReference>
<evidence type="ECO:0000256" key="5">
    <source>
        <dbReference type="ARBA" id="ARBA00022741"/>
    </source>
</evidence>
<comment type="function">
    <text evidence="12">Core component of the SMC5-SMC6 complex, a complex involved in repair of DNA double-strand breaks by homologous recombination. The complex may promote sister chromatid homologous recombination by recruiting the SMC1-SMC3 cohesin complex to double-strand breaks. The complex is required for telomere maintenance via recombination and mediates sumoylation of shelterin complex (telosome) components.</text>
</comment>
<reference evidence="18" key="4">
    <citation type="submission" date="2025-09" db="UniProtKB">
        <authorList>
            <consortium name="Ensembl"/>
        </authorList>
    </citation>
    <scope>IDENTIFICATION</scope>
</reference>
<dbReference type="Gene3D" id="3.40.50.300">
    <property type="entry name" value="P-loop containing nucleotide triphosphate hydrolases"/>
    <property type="match status" value="2"/>
</dbReference>
<dbReference type="GO" id="GO:0005634">
    <property type="term" value="C:nucleus"/>
    <property type="evidence" value="ECO:0007669"/>
    <property type="project" value="UniProtKB-SubCell"/>
</dbReference>
<feature type="region of interest" description="Disordered" evidence="16">
    <location>
        <begin position="1"/>
        <end position="34"/>
    </location>
</feature>
<comment type="similarity">
    <text evidence="3">Belongs to the SMC family. SMC6 subfamily.</text>
</comment>
<keyword evidence="11" id="KW-0539">Nucleus</keyword>
<keyword evidence="4" id="KW-0158">Chromosome</keyword>
<keyword evidence="6" id="KW-0227">DNA damage</keyword>
<dbReference type="GO" id="GO:0003697">
    <property type="term" value="F:single-stranded DNA binding"/>
    <property type="evidence" value="ECO:0007669"/>
    <property type="project" value="TreeGrafter"/>
</dbReference>
<keyword evidence="9" id="KW-0233">DNA recombination</keyword>
<feature type="coiled-coil region" evidence="15">
    <location>
        <begin position="306"/>
        <end position="340"/>
    </location>
</feature>
<feature type="coiled-coil region" evidence="15">
    <location>
        <begin position="643"/>
        <end position="761"/>
    </location>
</feature>
<keyword evidence="5" id="KW-0547">Nucleotide-binding</keyword>
<dbReference type="Ensembl" id="ENSACLT00000084236.1">
    <property type="protein sequence ID" value="ENSACLP00000086096.1"/>
    <property type="gene ID" value="ENSACLG00000016308.2"/>
</dbReference>
<reference evidence="19" key="2">
    <citation type="submission" date="2023-03" db="EMBL/GenBank/DDBJ databases">
        <authorList>
            <consortium name="Wellcome Sanger Institute Data Sharing"/>
        </authorList>
    </citation>
    <scope>NUCLEOTIDE SEQUENCE [LARGE SCALE GENOMIC DNA]</scope>
</reference>
<dbReference type="SUPFAM" id="SSF52540">
    <property type="entry name" value="P-loop containing nucleoside triphosphate hydrolases"/>
    <property type="match status" value="1"/>
</dbReference>
<dbReference type="GO" id="GO:0003684">
    <property type="term" value="F:damaged DNA binding"/>
    <property type="evidence" value="ECO:0007669"/>
    <property type="project" value="TreeGrafter"/>
</dbReference>
<evidence type="ECO:0000256" key="15">
    <source>
        <dbReference type="SAM" id="Coils"/>
    </source>
</evidence>
<evidence type="ECO:0000256" key="11">
    <source>
        <dbReference type="ARBA" id="ARBA00023242"/>
    </source>
</evidence>
<keyword evidence="19" id="KW-1185">Reference proteome</keyword>
<reference evidence="18" key="3">
    <citation type="submission" date="2025-08" db="UniProtKB">
        <authorList>
            <consortium name="Ensembl"/>
        </authorList>
    </citation>
    <scope>IDENTIFICATION</scope>
</reference>
<name>A0AAX7W8B3_ASTCA</name>
<evidence type="ECO:0000256" key="3">
    <source>
        <dbReference type="ARBA" id="ARBA00006793"/>
    </source>
</evidence>
<evidence type="ECO:0000256" key="10">
    <source>
        <dbReference type="ARBA" id="ARBA00023204"/>
    </source>
</evidence>
<keyword evidence="8 15" id="KW-0175">Coiled coil</keyword>
<evidence type="ECO:0000313" key="19">
    <source>
        <dbReference type="Proteomes" id="UP000265100"/>
    </source>
</evidence>
<evidence type="ECO:0000256" key="9">
    <source>
        <dbReference type="ARBA" id="ARBA00023172"/>
    </source>
</evidence>
<evidence type="ECO:0000256" key="8">
    <source>
        <dbReference type="ARBA" id="ARBA00023054"/>
    </source>
</evidence>
<dbReference type="Proteomes" id="UP000265100">
    <property type="component" value="Chromosome 15"/>
</dbReference>
<protein>
    <recommendedName>
        <fullName evidence="14">Structural maintenance of chromosomes protein 6</fullName>
    </recommendedName>
</protein>
<feature type="coiled-coil region" evidence="15">
    <location>
        <begin position="237"/>
        <end position="271"/>
    </location>
</feature>
<dbReference type="InterPro" id="IPR003395">
    <property type="entry name" value="RecF/RecN/SMC_N"/>
</dbReference>
<evidence type="ECO:0000256" key="6">
    <source>
        <dbReference type="ARBA" id="ARBA00022763"/>
    </source>
</evidence>
<dbReference type="GO" id="GO:0030915">
    <property type="term" value="C:Smc5-Smc6 complex"/>
    <property type="evidence" value="ECO:0007669"/>
    <property type="project" value="TreeGrafter"/>
</dbReference>
<evidence type="ECO:0000256" key="2">
    <source>
        <dbReference type="ARBA" id="ARBA00004286"/>
    </source>
</evidence>
<dbReference type="GO" id="GO:0000724">
    <property type="term" value="P:double-strand break repair via homologous recombination"/>
    <property type="evidence" value="ECO:0007669"/>
    <property type="project" value="TreeGrafter"/>
</dbReference>
<evidence type="ECO:0000313" key="18">
    <source>
        <dbReference type="Ensembl" id="ENSACLP00000086096.1"/>
    </source>
</evidence>